<feature type="non-terminal residue" evidence="1">
    <location>
        <position position="1"/>
    </location>
</feature>
<comment type="caution">
    <text evidence="1">The sequence shown here is derived from an EMBL/GenBank/DDBJ whole genome shotgun (WGS) entry which is preliminary data.</text>
</comment>
<dbReference type="InterPro" id="IPR043472">
    <property type="entry name" value="Macro_dom-like"/>
</dbReference>
<accession>A0A8S2TAW7</accession>
<evidence type="ECO:0000313" key="2">
    <source>
        <dbReference type="Proteomes" id="UP000681720"/>
    </source>
</evidence>
<dbReference type="AlphaFoldDB" id="A0A8S2TAW7"/>
<reference evidence="1" key="1">
    <citation type="submission" date="2021-02" db="EMBL/GenBank/DDBJ databases">
        <authorList>
            <person name="Nowell W R."/>
        </authorList>
    </citation>
    <scope>NUCLEOTIDE SEQUENCE</scope>
</reference>
<gene>
    <name evidence="1" type="ORF">GIL414_LOCUS24503</name>
</gene>
<name>A0A8S2TAW7_9BILA</name>
<sequence>MIDLSDSLISSSDVFNTIVFTNGSIEIRTGDISLQEVDTIVISATFNGLKEGVIERA</sequence>
<evidence type="ECO:0000313" key="1">
    <source>
        <dbReference type="EMBL" id="CAF4269839.1"/>
    </source>
</evidence>
<proteinExistence type="predicted"/>
<organism evidence="1 2">
    <name type="scientific">Rotaria magnacalcarata</name>
    <dbReference type="NCBI Taxonomy" id="392030"/>
    <lineage>
        <taxon>Eukaryota</taxon>
        <taxon>Metazoa</taxon>
        <taxon>Spiralia</taxon>
        <taxon>Gnathifera</taxon>
        <taxon>Rotifera</taxon>
        <taxon>Eurotatoria</taxon>
        <taxon>Bdelloidea</taxon>
        <taxon>Philodinida</taxon>
        <taxon>Philodinidae</taxon>
        <taxon>Rotaria</taxon>
    </lineage>
</organism>
<dbReference type="Proteomes" id="UP000681720">
    <property type="component" value="Unassembled WGS sequence"/>
</dbReference>
<dbReference type="EMBL" id="CAJOBJ010030468">
    <property type="protein sequence ID" value="CAF4269839.1"/>
    <property type="molecule type" value="Genomic_DNA"/>
</dbReference>
<protein>
    <submittedName>
        <fullName evidence="1">Uncharacterized protein</fullName>
    </submittedName>
</protein>
<dbReference type="SUPFAM" id="SSF52949">
    <property type="entry name" value="Macro domain-like"/>
    <property type="match status" value="1"/>
</dbReference>